<dbReference type="Proteomes" id="UP000887580">
    <property type="component" value="Unplaced"/>
</dbReference>
<name>A0AC35FD71_9BILA</name>
<reference evidence="2" key="1">
    <citation type="submission" date="2022-11" db="UniProtKB">
        <authorList>
            <consortium name="WormBaseParasite"/>
        </authorList>
    </citation>
    <scope>IDENTIFICATION</scope>
</reference>
<sequence length="1293" mass="145008">MSLRKSQDKTPEVKITDESATGNSEKRSTTFPSPTRRSSRLRRNDSVEILDDEPSAQSNAFKRLSFADVAESPKNSKAVTPKSPVKIQNLEPSSQSNASKRLSFADVAESPKNSQAVTHKSPVKVQSHDNDEPPSAVESSDEEEPSPQSKASKRFSFTDTVGSPKKSQTGTPQSMGKSPKEVQNVDDDDEPPNTIESSDEEPLEKSNTSKKPSPKKSQDMTPEVKTTNESADRSSGKRSTTFTSPTRQSPRLRQSVSVEILDDEPSAQSNASKRLSFADVAESPKNSQAGTLKANVDKNESPRTVESSDEEESSQQSNASNRFSFTDMINSPKKSQTGTPKSPSKVENLDNDELPRDFESSDEEVEKSNISKKLSTATSPKKSLDKTPEVEITDESATRNSGKRLTTFLSPTRRSSRLKQSDSEEILDDELFHQSNASKRISFSDTVDSLKKSQNGTPKSPVKIQSLDNDEPQSAVESSDEEELFHQSNASKRLSFSDTVDSPKKSQNRTPKSPSDEEEPSQQPKSSVSKRLSFADTVDSPKKSQTRTPQSMGKSPKEVQNVDDDDESPKTIESSDEEALEKSNTSKKLSFSNAVKSTDGSATRNSEKRSTAFPSPTRRNDSVEIHDDEPSAPSNASKRLSLADVAEPPRNSHSGTPKAVRKSLSIAQNVDNNESPRTVESSDKKEPSQQNFRIENAATFFKNRGKNSANMLKNLRQSYSALNDLSFAASPLVSEELIVKDETDNELIWQQISMQNKAVFKEVKKTLKLLGDDLKIPEEGGSDDSEVEDNQMVDEEEFEDDDDEFEEIEEDEPPRKKTKGVDLFNIRPQDLKNLDSKLKALDDDEDDDEEEAEDHEMDDEEEEEEEISAPPPKKGKKSAVDDKFFSLSEMEKFLNEQETNGQMSDIDDDGDDEDFETDYRYKDFFEESAPKKKNGKKVRFQEDDAEDKEVDVDQDMEEYEDEDDEEEAEENGTAPVLLGSKKEVSKPSSSHEMSREKMLKLIDKIQSENLNPRSWELSGEVKADDREVNSLLQKYVEADFRKKQPPINSKEKSDKIYSICLRRFKDKLFDDVTRKYRDDDTVQAYRNLTVDMNERKSLMDVYEDKYQAAQNGESGSTEDIDPQVKDIQKNMNELFYKLDALSHLQFAPSRISEEIRMVKNMPSMRVEEVGPMAAAAADETLLAPEEISRHVKKAPKSKDERTETDKNQERRKKKRKQSDMAKSGKMPKVGKDKEEAAPSTSKSSKKGKGKDFFAELQNVASREIKEKKEKADVSSKKKKKPKDKSETAAKYKA</sequence>
<proteinExistence type="predicted"/>
<protein>
    <submittedName>
        <fullName evidence="2">Uncharacterized protein</fullName>
    </submittedName>
</protein>
<accession>A0AC35FD71</accession>
<dbReference type="WBParaSite" id="PS1159_v2.g16320.t3">
    <property type="protein sequence ID" value="PS1159_v2.g16320.t3"/>
    <property type="gene ID" value="PS1159_v2.g16320"/>
</dbReference>
<organism evidence="1 2">
    <name type="scientific">Panagrolaimus sp. PS1159</name>
    <dbReference type="NCBI Taxonomy" id="55785"/>
    <lineage>
        <taxon>Eukaryota</taxon>
        <taxon>Metazoa</taxon>
        <taxon>Ecdysozoa</taxon>
        <taxon>Nematoda</taxon>
        <taxon>Chromadorea</taxon>
        <taxon>Rhabditida</taxon>
        <taxon>Tylenchina</taxon>
        <taxon>Panagrolaimomorpha</taxon>
        <taxon>Panagrolaimoidea</taxon>
        <taxon>Panagrolaimidae</taxon>
        <taxon>Panagrolaimus</taxon>
    </lineage>
</organism>
<evidence type="ECO:0000313" key="1">
    <source>
        <dbReference type="Proteomes" id="UP000887580"/>
    </source>
</evidence>
<evidence type="ECO:0000313" key="2">
    <source>
        <dbReference type="WBParaSite" id="PS1159_v2.g16320.t3"/>
    </source>
</evidence>